<organism evidence="2 3">
    <name type="scientific">Bradyrhizobium cytisi</name>
    <dbReference type="NCBI Taxonomy" id="515489"/>
    <lineage>
        <taxon>Bacteria</taxon>
        <taxon>Pseudomonadati</taxon>
        <taxon>Pseudomonadota</taxon>
        <taxon>Alphaproteobacteria</taxon>
        <taxon>Hyphomicrobiales</taxon>
        <taxon>Nitrobacteraceae</taxon>
        <taxon>Bradyrhizobium</taxon>
    </lineage>
</organism>
<dbReference type="PANTHER" id="PTHR43044:SF1">
    <property type="entry name" value="QUINOL:CYTOCHROME C OXIDOREDUCTASE QUINONE-BINDING SUBUNIT 2"/>
    <property type="match status" value="1"/>
</dbReference>
<keyword evidence="1" id="KW-0472">Membrane</keyword>
<feature type="transmembrane region" description="Helical" evidence="1">
    <location>
        <begin position="253"/>
        <end position="272"/>
    </location>
</feature>
<feature type="transmembrane region" description="Helical" evidence="1">
    <location>
        <begin position="107"/>
        <end position="132"/>
    </location>
</feature>
<feature type="transmembrane region" description="Helical" evidence="1">
    <location>
        <begin position="67"/>
        <end position="87"/>
    </location>
</feature>
<dbReference type="Proteomes" id="UP000324853">
    <property type="component" value="Unassembled WGS sequence"/>
</dbReference>
<dbReference type="OrthoDB" id="140980at2"/>
<keyword evidence="3" id="KW-1185">Reference proteome</keyword>
<comment type="caution">
    <text evidence="2">The sequence shown here is derived from an EMBL/GenBank/DDBJ whole genome shotgun (WGS) entry which is preliminary data.</text>
</comment>
<feature type="transmembrane region" description="Helical" evidence="1">
    <location>
        <begin position="284"/>
        <end position="307"/>
    </location>
</feature>
<evidence type="ECO:0008006" key="4">
    <source>
        <dbReference type="Google" id="ProtNLM"/>
    </source>
</evidence>
<evidence type="ECO:0000313" key="3">
    <source>
        <dbReference type="Proteomes" id="UP000324853"/>
    </source>
</evidence>
<dbReference type="RefSeq" id="WP_148752497.1">
    <property type="nucleotide sequence ID" value="NZ_VSSR01000029.1"/>
</dbReference>
<sequence>MRRPAKIIVLAISALVLLAGAVIDRRATVATYLVAWIGLGAVPIGALGVLMTTYLVQRAWTRALHTILAAGTAVLPVAALLFAPVLIGMKELYPAASDASSLPAFKAVYLAPWFFALRSMAYFVIFALLALWQRSTWGERQRMIRSASVGLIVYALLVLLAGVDWMESLEPEFHSSIYGLLFLCFTLLTGISFAIGAALLSARRIGATRGYGALLLSTILVWAYLHAMQYIVIWAANLPDEVTWYLKRSSSGWQVALGILALGQFVFPFLALLSARVRGDRTWLLGLCGLTLVMRWLEAAILILPAIPHIEPLTVGLLLIPAVAFIGISLWWTFEMAEQRNSVRACLAPDAHAETGSR</sequence>
<dbReference type="EMBL" id="VSSR01000029">
    <property type="protein sequence ID" value="TYL83342.1"/>
    <property type="molecule type" value="Genomic_DNA"/>
</dbReference>
<accession>A0A5S4WRV7</accession>
<proteinExistence type="predicted"/>
<name>A0A5S4WRV7_9BRAD</name>
<dbReference type="PANTHER" id="PTHR43044">
    <property type="match status" value="1"/>
</dbReference>
<evidence type="ECO:0000256" key="1">
    <source>
        <dbReference type="SAM" id="Phobius"/>
    </source>
</evidence>
<gene>
    <name evidence="2" type="ORF">FXB38_18985</name>
</gene>
<evidence type="ECO:0000313" key="2">
    <source>
        <dbReference type="EMBL" id="TYL83342.1"/>
    </source>
</evidence>
<feature type="transmembrane region" description="Helical" evidence="1">
    <location>
        <begin position="313"/>
        <end position="334"/>
    </location>
</feature>
<protein>
    <recommendedName>
        <fullName evidence="4">Quinol:cytochrome c oxidoreductase quinone-binding subunit 2</fullName>
    </recommendedName>
</protein>
<feature type="transmembrane region" description="Helical" evidence="1">
    <location>
        <begin position="177"/>
        <end position="200"/>
    </location>
</feature>
<dbReference type="AlphaFoldDB" id="A0A5S4WRV7"/>
<keyword evidence="1" id="KW-0812">Transmembrane</keyword>
<feature type="transmembrane region" description="Helical" evidence="1">
    <location>
        <begin position="144"/>
        <end position="165"/>
    </location>
</feature>
<feature type="transmembrane region" description="Helical" evidence="1">
    <location>
        <begin position="212"/>
        <end position="233"/>
    </location>
</feature>
<feature type="transmembrane region" description="Helical" evidence="1">
    <location>
        <begin position="33"/>
        <end position="55"/>
    </location>
</feature>
<reference evidence="2 3" key="1">
    <citation type="submission" date="2019-08" db="EMBL/GenBank/DDBJ databases">
        <title>Bradyrhizobium hipponensis sp. nov., a rhizobium isolated from a Lupinus angustifolius root nodule in Tunisia.</title>
        <authorList>
            <person name="Off K."/>
            <person name="Rejili M."/>
            <person name="Mars M."/>
            <person name="Brachmann A."/>
            <person name="Marin M."/>
        </authorList>
    </citation>
    <scope>NUCLEOTIDE SEQUENCE [LARGE SCALE GENOMIC DNA]</scope>
    <source>
        <strain evidence="2 3">CTAW11</strain>
    </source>
</reference>
<keyword evidence="1" id="KW-1133">Transmembrane helix</keyword>